<dbReference type="InterPro" id="IPR045646">
    <property type="entry name" value="DUF6402"/>
</dbReference>
<reference evidence="1" key="1">
    <citation type="submission" date="2011-02" db="EMBL/GenBank/DDBJ databases">
        <title>Complete sequence of Acidovorax avenae subsp. avenae ATCC 19860.</title>
        <authorList>
            <consortium name="US DOE Joint Genome Institute"/>
            <person name="Lucas S."/>
            <person name="Copeland A."/>
            <person name="Lapidus A."/>
            <person name="Cheng J.-F."/>
            <person name="Goodwin L."/>
            <person name="Pitluck S."/>
            <person name="Chertkov O."/>
            <person name="Held B."/>
            <person name="Detter J.C."/>
            <person name="Han C."/>
            <person name="Tapia R."/>
            <person name="Land M."/>
            <person name="Hauser L."/>
            <person name="Kyrpides N."/>
            <person name="Ivanova N."/>
            <person name="Ovchinnikova G."/>
            <person name="Pagani I."/>
            <person name="Gordon S."/>
            <person name="Woyke T."/>
        </authorList>
    </citation>
    <scope>NUCLEOTIDE SEQUENCE</scope>
    <source>
        <strain evidence="1">ATCC 19860</strain>
    </source>
</reference>
<dbReference type="EMBL" id="CP002521">
    <property type="protein sequence ID" value="ADX48515.1"/>
    <property type="molecule type" value="Genomic_DNA"/>
</dbReference>
<sequence>MSLNEFAQDAFLAGSRIVVPPIALSGSYPAAACFRDLQLTEIPEVMDRKGFSIGAALMRRWFRGSAFLLPDRWKRGYGIRHMDLPGSYIDSSTVSMKWAMQFARTQAVYGDLKSAVLGLSSEKSAKLSWDELYRCLALDGKIASHETRFGDMASSLALIDSSHMNARPVSSNRWEKLADPLDDLYCALGAFTLHVSGRGRVVPSKRGAKTIHTVCVEELLFYIRDSYDFSGSQPLGYWGMAGVRKLPGRGLSMVENRSFNEWRSQKGFGADFLVFSDVRREKLAVPLQKSFP</sequence>
<dbReference type="OrthoDB" id="6986732at2"/>
<accession>F0QB20</accession>
<evidence type="ECO:0000313" key="2">
    <source>
        <dbReference type="Proteomes" id="UP000002482"/>
    </source>
</evidence>
<proteinExistence type="predicted"/>
<dbReference type="Pfam" id="PF19940">
    <property type="entry name" value="DUF6402"/>
    <property type="match status" value="2"/>
</dbReference>
<gene>
    <name evidence="1" type="ordered locus">Acav_4635</name>
</gene>
<evidence type="ECO:0000313" key="1">
    <source>
        <dbReference type="EMBL" id="ADX48515.1"/>
    </source>
</evidence>
<dbReference type="Proteomes" id="UP000002482">
    <property type="component" value="Chromosome"/>
</dbReference>
<protein>
    <submittedName>
        <fullName evidence="1">Uncharacterized protein</fullName>
    </submittedName>
</protein>
<organism evidence="1 2">
    <name type="scientific">Paracidovorax avenae (strain ATCC 19860 / DSM 7227 / CCUG 15838 / JCM 20985 / LMG 2117 / NCPPB 1011)</name>
    <name type="common">Acidovorax avenae</name>
    <dbReference type="NCBI Taxonomy" id="643561"/>
    <lineage>
        <taxon>Bacteria</taxon>
        <taxon>Pseudomonadati</taxon>
        <taxon>Pseudomonadota</taxon>
        <taxon>Betaproteobacteria</taxon>
        <taxon>Burkholderiales</taxon>
        <taxon>Comamonadaceae</taxon>
        <taxon>Paracidovorax</taxon>
    </lineage>
</organism>
<dbReference type="HOGENOM" id="CLU_055409_0_0_4"/>
<dbReference type="KEGG" id="aaa:Acav_4635"/>
<dbReference type="RefSeq" id="WP_013596976.1">
    <property type="nucleotide sequence ID" value="NC_015138.1"/>
</dbReference>
<name>F0QB20_PARA1</name>
<dbReference type="GeneID" id="43402291"/>
<keyword evidence="2" id="KW-1185">Reference proteome</keyword>
<dbReference type="AlphaFoldDB" id="F0QB20"/>